<dbReference type="EMBL" id="JBBEGN010000001">
    <property type="protein sequence ID" value="MEJ2866382.1"/>
    <property type="molecule type" value="Genomic_DNA"/>
</dbReference>
<protein>
    <submittedName>
        <fullName evidence="1">DUF6308 family protein</fullName>
    </submittedName>
</protein>
<evidence type="ECO:0000313" key="2">
    <source>
        <dbReference type="Proteomes" id="UP001385809"/>
    </source>
</evidence>
<evidence type="ECO:0000313" key="1">
    <source>
        <dbReference type="EMBL" id="MEJ2866382.1"/>
    </source>
</evidence>
<dbReference type="Proteomes" id="UP001385809">
    <property type="component" value="Unassembled WGS sequence"/>
</dbReference>
<gene>
    <name evidence="1" type="ORF">WCD74_01310</name>
</gene>
<comment type="caution">
    <text evidence="1">The sequence shown here is derived from an EMBL/GenBank/DDBJ whole genome shotgun (WGS) entry which is preliminary data.</text>
</comment>
<dbReference type="Pfam" id="PF19827">
    <property type="entry name" value="DUF6308"/>
    <property type="match status" value="1"/>
</dbReference>
<dbReference type="InterPro" id="IPR046275">
    <property type="entry name" value="DUF6308"/>
</dbReference>
<name>A0ABU8MH01_9PSEU</name>
<reference evidence="1 2" key="1">
    <citation type="submission" date="2024-03" db="EMBL/GenBank/DDBJ databases">
        <title>Actinomycetospora sp. OC33-EN08, a novel actinomycete isolated from wild orchid (Aerides multiflora).</title>
        <authorList>
            <person name="Suriyachadkun C."/>
        </authorList>
    </citation>
    <scope>NUCLEOTIDE SEQUENCE [LARGE SCALE GENOMIC DNA]</scope>
    <source>
        <strain evidence="1 2">OC33-EN08</strain>
    </source>
</reference>
<sequence>MPIDRLDWFEEAAVSGPRRDECVRNLRAYFAGTDGIPAYSGSRFESFGDNPWNRIVVDDLVAVSMLSVRVPGQAALRFLERSAGAISALLVQIPTDLDLYEESAAEHVAAGSAADQLWTLLRTSSQRHDGVGTGLVTTSKLLARKRPRLLPVWDGVVAGQLGLAKPRTHWEDVHRWLADDRRVEILRSLEAEGHVPAHVSLLRVLDVVLWMRGEDEQSVREQQNPDSD</sequence>
<accession>A0ABU8MH01</accession>
<keyword evidence="2" id="KW-1185">Reference proteome</keyword>
<dbReference type="RefSeq" id="WP_337693006.1">
    <property type="nucleotide sequence ID" value="NZ_JBBEGN010000001.1"/>
</dbReference>
<organism evidence="1 2">
    <name type="scientific">Actinomycetospora aurantiaca</name>
    <dbReference type="NCBI Taxonomy" id="3129233"/>
    <lineage>
        <taxon>Bacteria</taxon>
        <taxon>Bacillati</taxon>
        <taxon>Actinomycetota</taxon>
        <taxon>Actinomycetes</taxon>
        <taxon>Pseudonocardiales</taxon>
        <taxon>Pseudonocardiaceae</taxon>
        <taxon>Actinomycetospora</taxon>
    </lineage>
</organism>
<proteinExistence type="predicted"/>